<dbReference type="InterPro" id="IPR018097">
    <property type="entry name" value="EGF_Ca-bd_CS"/>
</dbReference>
<keyword evidence="7" id="KW-0325">Glycoprotein</keyword>
<evidence type="ECO:0000256" key="6">
    <source>
        <dbReference type="ARBA" id="ARBA00023157"/>
    </source>
</evidence>
<dbReference type="Gene3D" id="2.10.25.10">
    <property type="entry name" value="Laminin"/>
    <property type="match status" value="2"/>
</dbReference>
<keyword evidence="6" id="KW-1015">Disulfide bond</keyword>
<feature type="domain" description="EGF-like" evidence="9">
    <location>
        <begin position="2"/>
        <end position="43"/>
    </location>
</feature>
<reference evidence="10 11" key="1">
    <citation type="journal article" date="2018" name="Nat. Ecol. Evol.">
        <title>Shark genomes provide insights into elasmobranch evolution and the origin of vertebrates.</title>
        <authorList>
            <person name="Hara Y"/>
            <person name="Yamaguchi K"/>
            <person name="Onimaru K"/>
            <person name="Kadota M"/>
            <person name="Koyanagi M"/>
            <person name="Keeley SD"/>
            <person name="Tatsumi K"/>
            <person name="Tanaka K"/>
            <person name="Motone F"/>
            <person name="Kageyama Y"/>
            <person name="Nozu R"/>
            <person name="Adachi N"/>
            <person name="Nishimura O"/>
            <person name="Nakagawa R"/>
            <person name="Tanegashima C"/>
            <person name="Kiyatake I"/>
            <person name="Matsumoto R"/>
            <person name="Murakumo K"/>
            <person name="Nishida K"/>
            <person name="Terakita A"/>
            <person name="Kuratani S"/>
            <person name="Sato K"/>
            <person name="Hyodo S Kuraku.S."/>
        </authorList>
    </citation>
    <scope>NUCLEOTIDE SEQUENCE [LARGE SCALE GENOMIC DNA]</scope>
</reference>
<evidence type="ECO:0000256" key="2">
    <source>
        <dbReference type="ARBA" id="ARBA00022525"/>
    </source>
</evidence>
<comment type="caution">
    <text evidence="10">The sequence shown here is derived from an EMBL/GenBank/DDBJ whole genome shotgun (WGS) entry which is preliminary data.</text>
</comment>
<dbReference type="PANTHER" id="PTHR47333">
    <property type="entry name" value="VON WILLEBRAND FACTOR C AND EGF DOMAIN-CONTAINING PROTEIN"/>
    <property type="match status" value="1"/>
</dbReference>
<evidence type="ECO:0000256" key="4">
    <source>
        <dbReference type="ARBA" id="ARBA00022729"/>
    </source>
</evidence>
<dbReference type="OMA" id="ECAINVA"/>
<evidence type="ECO:0000313" key="10">
    <source>
        <dbReference type="EMBL" id="GCC19152.1"/>
    </source>
</evidence>
<keyword evidence="3 8" id="KW-0245">EGF-like domain</keyword>
<evidence type="ECO:0000256" key="3">
    <source>
        <dbReference type="ARBA" id="ARBA00022536"/>
    </source>
</evidence>
<dbReference type="CDD" id="cd00054">
    <property type="entry name" value="EGF_CA"/>
    <property type="match status" value="1"/>
</dbReference>
<comment type="caution">
    <text evidence="8">Lacks conserved residue(s) required for the propagation of feature annotation.</text>
</comment>
<dbReference type="EMBL" id="BEZZ01003195">
    <property type="protein sequence ID" value="GCC19152.1"/>
    <property type="molecule type" value="Genomic_DNA"/>
</dbReference>
<sequence>MDIDECATNTSNCEQVCHNTIGSFTCSCLPGYRINATNTSRCDDIDECAINVANCQQSCTNSVGSFTCSCLPGFSINLTNPSVCDAQRKVILRFTVVSEDVDLTNQQVREKVLQNLQVLARDKTARTERKR</sequence>
<dbReference type="SMART" id="SM00181">
    <property type="entry name" value="EGF"/>
    <property type="match status" value="2"/>
</dbReference>
<organism evidence="10 11">
    <name type="scientific">Chiloscyllium punctatum</name>
    <name type="common">Brownbanded bambooshark</name>
    <name type="synonym">Hemiscyllium punctatum</name>
    <dbReference type="NCBI Taxonomy" id="137246"/>
    <lineage>
        <taxon>Eukaryota</taxon>
        <taxon>Metazoa</taxon>
        <taxon>Chordata</taxon>
        <taxon>Craniata</taxon>
        <taxon>Vertebrata</taxon>
        <taxon>Chondrichthyes</taxon>
        <taxon>Elasmobranchii</taxon>
        <taxon>Galeomorphii</taxon>
        <taxon>Galeoidea</taxon>
        <taxon>Orectolobiformes</taxon>
        <taxon>Hemiscylliidae</taxon>
        <taxon>Chiloscyllium</taxon>
    </lineage>
</organism>
<dbReference type="Pfam" id="PF07645">
    <property type="entry name" value="EGF_CA"/>
    <property type="match status" value="2"/>
</dbReference>
<dbReference type="Proteomes" id="UP000287033">
    <property type="component" value="Unassembled WGS sequence"/>
</dbReference>
<evidence type="ECO:0000256" key="7">
    <source>
        <dbReference type="ARBA" id="ARBA00023180"/>
    </source>
</evidence>
<dbReference type="InterPro" id="IPR049883">
    <property type="entry name" value="NOTCH1_EGF-like"/>
</dbReference>
<dbReference type="InterPro" id="IPR001881">
    <property type="entry name" value="EGF-like_Ca-bd_dom"/>
</dbReference>
<proteinExistence type="predicted"/>
<dbReference type="SMART" id="SM00179">
    <property type="entry name" value="EGF_CA"/>
    <property type="match status" value="2"/>
</dbReference>
<dbReference type="PROSITE" id="PS50026">
    <property type="entry name" value="EGF_3"/>
    <property type="match status" value="1"/>
</dbReference>
<dbReference type="PROSITE" id="PS01187">
    <property type="entry name" value="EGF_CA"/>
    <property type="match status" value="1"/>
</dbReference>
<dbReference type="InterPro" id="IPR052080">
    <property type="entry name" value="vWF_C/EGF_Fibrillin"/>
</dbReference>
<dbReference type="FunFam" id="2.10.25.10:FF:000240">
    <property type="entry name" value="Vitamin K-dependent protein S"/>
    <property type="match status" value="1"/>
</dbReference>
<comment type="subcellular location">
    <subcellularLocation>
        <location evidence="1">Secreted</location>
    </subcellularLocation>
</comment>
<dbReference type="InterPro" id="IPR009030">
    <property type="entry name" value="Growth_fac_rcpt_cys_sf"/>
</dbReference>
<gene>
    <name evidence="10" type="ORF">chiPu_0020982</name>
</gene>
<keyword evidence="2" id="KW-0964">Secreted</keyword>
<dbReference type="PROSITE" id="PS00010">
    <property type="entry name" value="ASX_HYDROXYL"/>
    <property type="match status" value="2"/>
</dbReference>
<evidence type="ECO:0000256" key="8">
    <source>
        <dbReference type="PROSITE-ProRule" id="PRU00076"/>
    </source>
</evidence>
<evidence type="ECO:0000256" key="1">
    <source>
        <dbReference type="ARBA" id="ARBA00004613"/>
    </source>
</evidence>
<dbReference type="AlphaFoldDB" id="A0A401RLW3"/>
<dbReference type="InterPro" id="IPR000742">
    <property type="entry name" value="EGF"/>
</dbReference>
<accession>A0A401RLW3</accession>
<evidence type="ECO:0000256" key="5">
    <source>
        <dbReference type="ARBA" id="ARBA00022737"/>
    </source>
</evidence>
<dbReference type="PANTHER" id="PTHR47333:SF4">
    <property type="entry name" value="EGF-LIKE DOMAIN-CONTAINING PROTEIN"/>
    <property type="match status" value="1"/>
</dbReference>
<keyword evidence="11" id="KW-1185">Reference proteome</keyword>
<dbReference type="GO" id="GO:0005576">
    <property type="term" value="C:extracellular region"/>
    <property type="evidence" value="ECO:0007669"/>
    <property type="project" value="UniProtKB-SubCell"/>
</dbReference>
<keyword evidence="5" id="KW-0677">Repeat</keyword>
<dbReference type="FunFam" id="2.10.25.10:FF:000038">
    <property type="entry name" value="Fibrillin 2"/>
    <property type="match status" value="1"/>
</dbReference>
<dbReference type="OrthoDB" id="9947138at2759"/>
<dbReference type="GO" id="GO:0005509">
    <property type="term" value="F:calcium ion binding"/>
    <property type="evidence" value="ECO:0007669"/>
    <property type="project" value="InterPro"/>
</dbReference>
<name>A0A401RLW3_CHIPU</name>
<dbReference type="SUPFAM" id="SSF57184">
    <property type="entry name" value="Growth factor receptor domain"/>
    <property type="match status" value="1"/>
</dbReference>
<dbReference type="InterPro" id="IPR000152">
    <property type="entry name" value="EGF-type_Asp/Asn_hydroxyl_site"/>
</dbReference>
<dbReference type="STRING" id="137246.A0A401RLW3"/>
<keyword evidence="4" id="KW-0732">Signal</keyword>
<evidence type="ECO:0000313" key="11">
    <source>
        <dbReference type="Proteomes" id="UP000287033"/>
    </source>
</evidence>
<protein>
    <recommendedName>
        <fullName evidence="9">EGF-like domain-containing protein</fullName>
    </recommendedName>
</protein>
<evidence type="ECO:0000259" key="9">
    <source>
        <dbReference type="PROSITE" id="PS50026"/>
    </source>
</evidence>